<gene>
    <name evidence="2" type="ORF">SEVIR_7G286433v2</name>
</gene>
<organism evidence="2 3">
    <name type="scientific">Setaria viridis</name>
    <name type="common">Green bristlegrass</name>
    <name type="synonym">Setaria italica subsp. viridis</name>
    <dbReference type="NCBI Taxonomy" id="4556"/>
    <lineage>
        <taxon>Eukaryota</taxon>
        <taxon>Viridiplantae</taxon>
        <taxon>Streptophyta</taxon>
        <taxon>Embryophyta</taxon>
        <taxon>Tracheophyta</taxon>
        <taxon>Spermatophyta</taxon>
        <taxon>Magnoliopsida</taxon>
        <taxon>Liliopsida</taxon>
        <taxon>Poales</taxon>
        <taxon>Poaceae</taxon>
        <taxon>PACMAD clade</taxon>
        <taxon>Panicoideae</taxon>
        <taxon>Panicodae</taxon>
        <taxon>Paniceae</taxon>
        <taxon>Cenchrinae</taxon>
        <taxon>Setaria</taxon>
    </lineage>
</organism>
<proteinExistence type="predicted"/>
<reference evidence="2" key="1">
    <citation type="submission" date="2019-03" db="EMBL/GenBank/DDBJ databases">
        <title>WGS assembly of Setaria viridis.</title>
        <authorList>
            <person name="Huang P."/>
            <person name="Jenkins J."/>
            <person name="Grimwood J."/>
            <person name="Barry K."/>
            <person name="Healey A."/>
            <person name="Mamidi S."/>
            <person name="Sreedasyam A."/>
            <person name="Shu S."/>
            <person name="Feldman M."/>
            <person name="Wu J."/>
            <person name="Yu Y."/>
            <person name="Chen C."/>
            <person name="Johnson J."/>
            <person name="Rokhsar D."/>
            <person name="Baxter I."/>
            <person name="Schmutz J."/>
            <person name="Brutnell T."/>
            <person name="Kellogg E."/>
        </authorList>
    </citation>
    <scope>NUCLEOTIDE SEQUENCE [LARGE SCALE GENOMIC DNA]</scope>
</reference>
<feature type="chain" id="PRO_5020256557" evidence="1">
    <location>
        <begin position="19"/>
        <end position="51"/>
    </location>
</feature>
<protein>
    <submittedName>
        <fullName evidence="2">Uncharacterized protein</fullName>
    </submittedName>
</protein>
<evidence type="ECO:0000313" key="2">
    <source>
        <dbReference type="EMBL" id="TKW07108.1"/>
    </source>
</evidence>
<dbReference type="EMBL" id="CM016558">
    <property type="protein sequence ID" value="TKW07108.1"/>
    <property type="molecule type" value="Genomic_DNA"/>
</dbReference>
<evidence type="ECO:0000256" key="1">
    <source>
        <dbReference type="SAM" id="SignalP"/>
    </source>
</evidence>
<dbReference type="Gramene" id="TKW07108">
    <property type="protein sequence ID" value="TKW07108"/>
    <property type="gene ID" value="SEVIR_7G286433v2"/>
</dbReference>
<dbReference type="Proteomes" id="UP000298652">
    <property type="component" value="Chromosome 7"/>
</dbReference>
<keyword evidence="3" id="KW-1185">Reference proteome</keyword>
<dbReference type="AlphaFoldDB" id="A0A4U6TVG4"/>
<accession>A0A4U6TVG4</accession>
<sequence>MPQGPCIICLMTILYRSGYLCLSGSSAEIILSYCSGHVYLYFPVIISKKCA</sequence>
<name>A0A4U6TVG4_SETVI</name>
<keyword evidence="1" id="KW-0732">Signal</keyword>
<feature type="signal peptide" evidence="1">
    <location>
        <begin position="1"/>
        <end position="18"/>
    </location>
</feature>
<evidence type="ECO:0000313" key="3">
    <source>
        <dbReference type="Proteomes" id="UP000298652"/>
    </source>
</evidence>